<feature type="region of interest" description="Disordered" evidence="1">
    <location>
        <begin position="53"/>
        <end position="78"/>
    </location>
</feature>
<proteinExistence type="predicted"/>
<reference evidence="2 3" key="1">
    <citation type="journal article" date="2006" name="Science">
        <title>Phytophthora genome sequences uncover evolutionary origins and mechanisms of pathogenesis.</title>
        <authorList>
            <person name="Tyler B.M."/>
            <person name="Tripathy S."/>
            <person name="Zhang X."/>
            <person name="Dehal P."/>
            <person name="Jiang R.H."/>
            <person name="Aerts A."/>
            <person name="Arredondo F.D."/>
            <person name="Baxter L."/>
            <person name="Bensasson D."/>
            <person name="Beynon J.L."/>
            <person name="Chapman J."/>
            <person name="Damasceno C.M."/>
            <person name="Dorrance A.E."/>
            <person name="Dou D."/>
            <person name="Dickerman A.W."/>
            <person name="Dubchak I.L."/>
            <person name="Garbelotto M."/>
            <person name="Gijzen M."/>
            <person name="Gordon S.G."/>
            <person name="Govers F."/>
            <person name="Grunwald N.J."/>
            <person name="Huang W."/>
            <person name="Ivors K.L."/>
            <person name="Jones R.W."/>
            <person name="Kamoun S."/>
            <person name="Krampis K."/>
            <person name="Lamour K.H."/>
            <person name="Lee M.K."/>
            <person name="McDonald W.H."/>
            <person name="Medina M."/>
            <person name="Meijer H.J."/>
            <person name="Nordberg E.K."/>
            <person name="Maclean D.J."/>
            <person name="Ospina-Giraldo M.D."/>
            <person name="Morris P.F."/>
            <person name="Phuntumart V."/>
            <person name="Putnam N.H."/>
            <person name="Rash S."/>
            <person name="Rose J.K."/>
            <person name="Sakihama Y."/>
            <person name="Salamov A.A."/>
            <person name="Savidor A."/>
            <person name="Scheuring C.F."/>
            <person name="Smith B.M."/>
            <person name="Sobral B.W."/>
            <person name="Terry A."/>
            <person name="Torto-Alalibo T.A."/>
            <person name="Win J."/>
            <person name="Xu Z."/>
            <person name="Zhang H."/>
            <person name="Grigoriev I.V."/>
            <person name="Rokhsar D.S."/>
            <person name="Boore J.L."/>
        </authorList>
    </citation>
    <scope>NUCLEOTIDE SEQUENCE [LARGE SCALE GENOMIC DNA]</scope>
    <source>
        <strain evidence="2 3">P6497</strain>
    </source>
</reference>
<dbReference type="InParanoid" id="G4ZSI5"/>
<dbReference type="AlphaFoldDB" id="G4ZSI5"/>
<dbReference type="GeneID" id="20642279"/>
<keyword evidence="3" id="KW-1185">Reference proteome</keyword>
<accession>G4ZSI5</accession>
<dbReference type="KEGG" id="psoj:PHYSODRAFT_303449"/>
<gene>
    <name evidence="2" type="ORF">PHYSODRAFT_303449</name>
</gene>
<protein>
    <submittedName>
        <fullName evidence="2">Uncharacterized protein</fullName>
    </submittedName>
</protein>
<sequence>MWMNPAVEARWSDEYCRQSWRCSSGRPWTELASDTAMKPTSRAPSCRLRLRLPATTTEPGGRGRHLAEPSVEADPSGRHARPSYFLMDLLLFPERWWRRLVVADELAG</sequence>
<evidence type="ECO:0000313" key="3">
    <source>
        <dbReference type="Proteomes" id="UP000002640"/>
    </source>
</evidence>
<organism evidence="2 3">
    <name type="scientific">Phytophthora sojae (strain P6497)</name>
    <name type="common">Soybean stem and root rot agent</name>
    <name type="synonym">Phytophthora megasperma f. sp. glycines</name>
    <dbReference type="NCBI Taxonomy" id="1094619"/>
    <lineage>
        <taxon>Eukaryota</taxon>
        <taxon>Sar</taxon>
        <taxon>Stramenopiles</taxon>
        <taxon>Oomycota</taxon>
        <taxon>Peronosporomycetes</taxon>
        <taxon>Peronosporales</taxon>
        <taxon>Peronosporaceae</taxon>
        <taxon>Phytophthora</taxon>
    </lineage>
</organism>
<name>G4ZSI5_PHYSP</name>
<dbReference type="Proteomes" id="UP000002640">
    <property type="component" value="Unassembled WGS sequence"/>
</dbReference>
<dbReference type="EMBL" id="JH159156">
    <property type="protein sequence ID" value="EGZ14208.1"/>
    <property type="molecule type" value="Genomic_DNA"/>
</dbReference>
<evidence type="ECO:0000313" key="2">
    <source>
        <dbReference type="EMBL" id="EGZ14208.1"/>
    </source>
</evidence>
<evidence type="ECO:0000256" key="1">
    <source>
        <dbReference type="SAM" id="MobiDB-lite"/>
    </source>
</evidence>
<dbReference type="RefSeq" id="XP_009531637.1">
    <property type="nucleotide sequence ID" value="XM_009533342.1"/>
</dbReference>